<dbReference type="InterPro" id="IPR020806">
    <property type="entry name" value="PKS_PP-bd"/>
</dbReference>
<keyword evidence="7" id="KW-0472">Membrane</keyword>
<dbReference type="SUPFAM" id="SSF56801">
    <property type="entry name" value="Acetyl-CoA synthetase-like"/>
    <property type="match status" value="2"/>
</dbReference>
<dbReference type="Pfam" id="PF13193">
    <property type="entry name" value="AMP-binding_C"/>
    <property type="match status" value="1"/>
</dbReference>
<dbReference type="InterPro" id="IPR040097">
    <property type="entry name" value="FAAL/FAAC"/>
</dbReference>
<dbReference type="CDD" id="cd19531">
    <property type="entry name" value="LCL_NRPS-like"/>
    <property type="match status" value="1"/>
</dbReference>
<dbReference type="eggNOG" id="COG0318">
    <property type="taxonomic scope" value="Bacteria"/>
</dbReference>
<dbReference type="GO" id="GO:0005829">
    <property type="term" value="C:cytosol"/>
    <property type="evidence" value="ECO:0007669"/>
    <property type="project" value="TreeGrafter"/>
</dbReference>
<dbReference type="FunFam" id="3.40.50.12780:FF:000013">
    <property type="entry name" value="Long-chain-fatty-acid--AMP ligase FadD32"/>
    <property type="match status" value="1"/>
</dbReference>
<dbReference type="GO" id="GO:0043041">
    <property type="term" value="P:amino acid activation for nonribosomal peptide biosynthetic process"/>
    <property type="evidence" value="ECO:0007669"/>
    <property type="project" value="TreeGrafter"/>
</dbReference>
<evidence type="ECO:0000256" key="6">
    <source>
        <dbReference type="ARBA" id="ARBA00023098"/>
    </source>
</evidence>
<dbReference type="PROSITE" id="PS00455">
    <property type="entry name" value="AMP_BINDING"/>
    <property type="match status" value="1"/>
</dbReference>
<evidence type="ECO:0000256" key="4">
    <source>
        <dbReference type="ARBA" id="ARBA00022553"/>
    </source>
</evidence>
<dbReference type="InterPro" id="IPR036736">
    <property type="entry name" value="ACP-like_sf"/>
</dbReference>
<keyword evidence="6" id="KW-0443">Lipid metabolism</keyword>
<dbReference type="InterPro" id="IPR025110">
    <property type="entry name" value="AMP-bd_C"/>
</dbReference>
<dbReference type="NCBIfam" id="TIGR01733">
    <property type="entry name" value="AA-adenyl-dom"/>
    <property type="match status" value="1"/>
</dbReference>
<keyword evidence="10" id="KW-1185">Reference proteome</keyword>
<dbReference type="InterPro" id="IPR010071">
    <property type="entry name" value="AA_adenyl_dom"/>
</dbReference>
<dbReference type="Gene3D" id="3.30.559.30">
    <property type="entry name" value="Nonribosomal peptide synthetase, condensation domain"/>
    <property type="match status" value="1"/>
</dbReference>
<dbReference type="GO" id="GO:0031177">
    <property type="term" value="F:phosphopantetheine binding"/>
    <property type="evidence" value="ECO:0007669"/>
    <property type="project" value="InterPro"/>
</dbReference>
<evidence type="ECO:0000256" key="7">
    <source>
        <dbReference type="SAM" id="Phobius"/>
    </source>
</evidence>
<feature type="domain" description="Carrier" evidence="8">
    <location>
        <begin position="597"/>
        <end position="672"/>
    </location>
</feature>
<dbReference type="STRING" id="1349767.GJA_1739"/>
<reference evidence="9 10" key="1">
    <citation type="journal article" date="2015" name="Genome Announc.">
        <title>Genome Sequence of Mushroom Soft-Rot Pathogen Janthinobacterium agaricidamnosum.</title>
        <authorList>
            <person name="Graupner K."/>
            <person name="Lackner G."/>
            <person name="Hertweck C."/>
        </authorList>
    </citation>
    <scope>NUCLEOTIDE SEQUENCE [LARGE SCALE GENOMIC DNA]</scope>
    <source>
        <strain evidence="10">NBRC 102515 / DSM 9628</strain>
    </source>
</reference>
<keyword evidence="3" id="KW-0596">Phosphopantetheine</keyword>
<feature type="transmembrane region" description="Helical" evidence="7">
    <location>
        <begin position="109"/>
        <end position="131"/>
    </location>
</feature>
<dbReference type="GO" id="GO:0006631">
    <property type="term" value="P:fatty acid metabolic process"/>
    <property type="evidence" value="ECO:0007669"/>
    <property type="project" value="UniProtKB-KW"/>
</dbReference>
<dbReference type="RefSeq" id="WP_081905287.1">
    <property type="nucleotide sequence ID" value="NZ_BCTH01000005.1"/>
</dbReference>
<sequence length="1757" mass="186830">MNQATAVRNFPRNMVEHLQTLARTRPRDTALIALGAGGESRFDYGQLDQLARAMAVQLQARFGPGERALLLLDNDQHYLVAFFGCLYAGLVAVPVFPPESAREQHLERLLAIAADAGACCILGTGAILALLGEDGGAARFGAAAALAVDALDPASAGAWRAHVPQETDIAFLQYTSGSTAVPKGVMVSHANLMANERAIESSMAVTADDVFVTWLPLYHDMGLIGGALQPLHRGIPVVLMSPSYFLQRPLRWLEAVSRYRGTVSGGPDFAFRLCLERIKPEQAAALDLSSWRVAFSGAEPVRHDTLSDFMARFAPAGLRPSAIYPCYGLAEATLLVSGGVAGSGMTSTRFAETSVAAGLPLAATGDQPQSELVGCGPVTAGHRVDIVAPDTLRTLADGQVGEILASGPSVAAGYWRRTDASAETFIERDGRRCLRTGDLGFMHQGQLYITGRLKDVIILRGQNFYPQDIERAIEMEVEAVRKGRVAAFAVSAADGGEGVGVCAEVSRGLQKLVPPAALAEALSQAASLVCRNALTLVVLLNPGGLPKTSSGKLRRGACRQGWLDGTLDAYAVWSEGRIVQGAAASANPADAGQAPRPGTESELAQLWREVLKLDPAAPLRRDAHFFGKGGNSLAAVQLAARAGARWNIDIAPQLLFEHPQLADCALRIDGLRSAGAARGSGIAVLPEALRGAGVPLSHAQQRLWFLWRLDPAGTAYHIGGRLTLDGALDVASLDAALLHLLQRHESLRTSFRAGADGSAEQLIGAAPAQSGLLRLAQDDDGARLLEQPFDLTQGPLLRAGLRRDAGQRHTLVLVLHHIIADAWSMQRLIEELAACYQAYRGGAEPALPALPVQYADYAAWQRQRLDGGERVRQLDYWRGALGSHHPVLDLRTDRPRGAARRYTAAQHGFTLPPGLAADLRARAGQAGATLFSVLLAAFQALLFRHSGQQDLRIGVPVANRGRPEVEGVVGFFVNTQVLRSQLGPRMTLAALLQQARVAALGAQAHQELPFDELVEALQPQRSLSHNPLFQVLFNHLVEDYRALSALPGLALEVRALEQPEVQFDLALDTVETPDGQLRVAFSYAAELFDATTIAGYGRHYLALLRQLAAAPECALAEVDLDGAAGRAQLLAWGRNDGAALATLPAHLRFERQAAAQPHAEALVCGAEALTYDALNRRANRLARRLMADGAGPGTLVGVALERSPDMVVGLLAILKAGAAYVPLDPDYPAGRLLHMARDSGLAMLLTHSRLDARLPALDGVARLRLDGLALDGLSDANPGVAVHGDSLAYVIYTSGSTGTPKGVGIGHAALARHIDVSAQFFGLRADDRMLQFATLNFDGFIEQLFPPLALGAAVVLRGPDLWDSAAFYEQLIAQRISVADLTTAYWAVLAQDFAGHGRRDYGALRQVHAGGEALPPEALHAWRDAGLQHVKLLNTYGPTEATVTASALDCAPYLAPGARLPAQMPIGAPLAGRRLYVLDSELGLAPPGVAGELYIGGALLARGYLNRPGLSAERFVADPFGADGGRLYRSGDLVRWLADGQLEYLGRIDHQVKLRGLRVELGEIEARLLAQPGVRAAVVSTQQAGSGALLVAHVAADPGVELQGAALRSALRGELPDYMVPSAVMVLAALPLNPNGKVDRHALPLATPSADAEHVAPLGQAEQALALLWQEVLGLPRVGRHDNFFELGGHSLAAIRVTALLAQRHACELPVRRFFDAPTLAGMAQGLSEAGFDAGGAARARRLDDMANLLSEFEEQE</sequence>
<dbReference type="GO" id="GO:0047527">
    <property type="term" value="F:2,3-dihydroxybenzoate-serine ligase activity"/>
    <property type="evidence" value="ECO:0007669"/>
    <property type="project" value="TreeGrafter"/>
</dbReference>
<comment type="similarity">
    <text evidence="2">Belongs to the ATP-dependent AMP-binding enzyme family.</text>
</comment>
<dbReference type="SMART" id="SM00823">
    <property type="entry name" value="PKS_PP"/>
    <property type="match status" value="2"/>
</dbReference>
<dbReference type="SUPFAM" id="SSF52777">
    <property type="entry name" value="CoA-dependent acyltransferases"/>
    <property type="match status" value="2"/>
</dbReference>
<evidence type="ECO:0000313" key="10">
    <source>
        <dbReference type="Proteomes" id="UP000027604"/>
    </source>
</evidence>
<keyword evidence="7" id="KW-1133">Transmembrane helix</keyword>
<dbReference type="Proteomes" id="UP000027604">
    <property type="component" value="Chromosome I"/>
</dbReference>
<feature type="transmembrane region" description="Helical" evidence="7">
    <location>
        <begin position="78"/>
        <end position="97"/>
    </location>
</feature>
<dbReference type="InterPro" id="IPR006162">
    <property type="entry name" value="Ppantetheine_attach_site"/>
</dbReference>
<dbReference type="CDD" id="cd05931">
    <property type="entry name" value="FAAL"/>
    <property type="match status" value="1"/>
</dbReference>
<evidence type="ECO:0000256" key="1">
    <source>
        <dbReference type="ARBA" id="ARBA00001957"/>
    </source>
</evidence>
<dbReference type="KEGG" id="jag:GJA_1739"/>
<dbReference type="EMBL" id="HG322949">
    <property type="protein sequence ID" value="CDG82375.1"/>
    <property type="molecule type" value="Genomic_DNA"/>
</dbReference>
<dbReference type="Gene3D" id="2.30.38.10">
    <property type="entry name" value="Luciferase, Domain 3"/>
    <property type="match status" value="1"/>
</dbReference>
<keyword evidence="4" id="KW-0597">Phosphoprotein</keyword>
<dbReference type="OrthoDB" id="5480912at2"/>
<dbReference type="InterPro" id="IPR000873">
    <property type="entry name" value="AMP-dep_synth/lig_dom"/>
</dbReference>
<keyword evidence="7" id="KW-0812">Transmembrane</keyword>
<evidence type="ECO:0000256" key="5">
    <source>
        <dbReference type="ARBA" id="ARBA00022832"/>
    </source>
</evidence>
<dbReference type="Pfam" id="PF00550">
    <property type="entry name" value="PP-binding"/>
    <property type="match status" value="2"/>
</dbReference>
<dbReference type="Pfam" id="PF00668">
    <property type="entry name" value="Condensation"/>
    <property type="match status" value="1"/>
</dbReference>
<dbReference type="Pfam" id="PF00501">
    <property type="entry name" value="AMP-binding"/>
    <property type="match status" value="2"/>
</dbReference>
<evidence type="ECO:0000313" key="9">
    <source>
        <dbReference type="EMBL" id="CDG82375.1"/>
    </source>
</evidence>
<dbReference type="FunFam" id="1.10.1200.10:FF:000005">
    <property type="entry name" value="Nonribosomal peptide synthetase 1"/>
    <property type="match status" value="1"/>
</dbReference>
<dbReference type="Gene3D" id="3.40.50.980">
    <property type="match status" value="2"/>
</dbReference>
<feature type="domain" description="Carrier" evidence="8">
    <location>
        <begin position="1656"/>
        <end position="1731"/>
    </location>
</feature>
<dbReference type="InterPro" id="IPR042099">
    <property type="entry name" value="ANL_N_sf"/>
</dbReference>
<dbReference type="HOGENOM" id="CLU_000022_0_9_4"/>
<dbReference type="CDD" id="cd17649">
    <property type="entry name" value="A_NRPS_PvdJ-like"/>
    <property type="match status" value="1"/>
</dbReference>
<dbReference type="Gene3D" id="3.40.50.12780">
    <property type="entry name" value="N-terminal domain of ligase-like"/>
    <property type="match status" value="1"/>
</dbReference>
<dbReference type="InterPro" id="IPR001242">
    <property type="entry name" value="Condensation_dom"/>
</dbReference>
<evidence type="ECO:0000259" key="8">
    <source>
        <dbReference type="PROSITE" id="PS50075"/>
    </source>
</evidence>
<accession>W0V446</accession>
<dbReference type="SUPFAM" id="SSF47336">
    <property type="entry name" value="ACP-like"/>
    <property type="match status" value="2"/>
</dbReference>
<protein>
    <submittedName>
        <fullName evidence="9">NRPS II ORF 1</fullName>
    </submittedName>
</protein>
<dbReference type="GO" id="GO:0009366">
    <property type="term" value="C:enterobactin synthetase complex"/>
    <property type="evidence" value="ECO:0007669"/>
    <property type="project" value="TreeGrafter"/>
</dbReference>
<organism evidence="9 10">
    <name type="scientific">Janthinobacterium agaricidamnosum NBRC 102515 = DSM 9628</name>
    <dbReference type="NCBI Taxonomy" id="1349767"/>
    <lineage>
        <taxon>Bacteria</taxon>
        <taxon>Pseudomonadati</taxon>
        <taxon>Pseudomonadota</taxon>
        <taxon>Betaproteobacteria</taxon>
        <taxon>Burkholderiales</taxon>
        <taxon>Oxalobacteraceae</taxon>
        <taxon>Janthinobacterium</taxon>
    </lineage>
</organism>
<proteinExistence type="inferred from homology"/>
<comment type="cofactor">
    <cofactor evidence="1">
        <name>pantetheine 4'-phosphate</name>
        <dbReference type="ChEBI" id="CHEBI:47942"/>
    </cofactor>
</comment>
<evidence type="ECO:0000256" key="2">
    <source>
        <dbReference type="ARBA" id="ARBA00006432"/>
    </source>
</evidence>
<dbReference type="FunFam" id="2.30.38.10:FF:000001">
    <property type="entry name" value="Non-ribosomal peptide synthetase PvdI"/>
    <property type="match status" value="1"/>
</dbReference>
<dbReference type="InterPro" id="IPR009081">
    <property type="entry name" value="PP-bd_ACP"/>
</dbReference>
<dbReference type="GO" id="GO:0008610">
    <property type="term" value="P:lipid biosynthetic process"/>
    <property type="evidence" value="ECO:0007669"/>
    <property type="project" value="InterPro"/>
</dbReference>
<dbReference type="FunFam" id="3.40.50.980:FF:000001">
    <property type="entry name" value="Non-ribosomal peptide synthetase"/>
    <property type="match status" value="1"/>
</dbReference>
<evidence type="ECO:0000256" key="3">
    <source>
        <dbReference type="ARBA" id="ARBA00022450"/>
    </source>
</evidence>
<dbReference type="Gene3D" id="3.30.559.10">
    <property type="entry name" value="Chloramphenicol acetyltransferase-like domain"/>
    <property type="match status" value="1"/>
</dbReference>
<dbReference type="eggNOG" id="COG1020">
    <property type="taxonomic scope" value="Bacteria"/>
</dbReference>
<name>W0V446_9BURK</name>
<dbReference type="PANTHER" id="PTHR45527">
    <property type="entry name" value="NONRIBOSOMAL PEPTIDE SYNTHETASE"/>
    <property type="match status" value="1"/>
</dbReference>
<dbReference type="PROSITE" id="PS50075">
    <property type="entry name" value="CARRIER"/>
    <property type="match status" value="2"/>
</dbReference>
<dbReference type="Gene3D" id="1.10.1200.10">
    <property type="entry name" value="ACP-like"/>
    <property type="match status" value="2"/>
</dbReference>
<dbReference type="Gene3D" id="3.30.300.30">
    <property type="match status" value="2"/>
</dbReference>
<dbReference type="GO" id="GO:0009239">
    <property type="term" value="P:enterobactin biosynthetic process"/>
    <property type="evidence" value="ECO:0007669"/>
    <property type="project" value="TreeGrafter"/>
</dbReference>
<dbReference type="InterPro" id="IPR045851">
    <property type="entry name" value="AMP-bd_C_sf"/>
</dbReference>
<dbReference type="InterPro" id="IPR023213">
    <property type="entry name" value="CAT-like_dom_sf"/>
</dbReference>
<dbReference type="PANTHER" id="PTHR45527:SF1">
    <property type="entry name" value="FATTY ACID SYNTHASE"/>
    <property type="match status" value="1"/>
</dbReference>
<gene>
    <name evidence="9" type="ORF">GJA_1739</name>
</gene>
<dbReference type="PATRIC" id="fig|1349767.4.peg.3414"/>
<dbReference type="FunFam" id="3.40.50.12780:FF:000012">
    <property type="entry name" value="Non-ribosomal peptide synthetase"/>
    <property type="match status" value="1"/>
</dbReference>
<dbReference type="InterPro" id="IPR020845">
    <property type="entry name" value="AMP-binding_CS"/>
</dbReference>
<dbReference type="PROSITE" id="PS00012">
    <property type="entry name" value="PHOSPHOPANTETHEINE"/>
    <property type="match status" value="1"/>
</dbReference>
<dbReference type="GO" id="GO:0071766">
    <property type="term" value="P:Actinobacterium-type cell wall biogenesis"/>
    <property type="evidence" value="ECO:0007669"/>
    <property type="project" value="UniProtKB-ARBA"/>
</dbReference>
<keyword evidence="5" id="KW-0276">Fatty acid metabolism</keyword>